<accession>X0YUV2</accession>
<protein>
    <recommendedName>
        <fullName evidence="2">Selenide, water dikinase</fullName>
    </recommendedName>
</protein>
<dbReference type="Gene3D" id="3.30.1330.10">
    <property type="entry name" value="PurM-like, N-terminal domain"/>
    <property type="match status" value="1"/>
</dbReference>
<dbReference type="EMBL" id="BARS01053522">
    <property type="protein sequence ID" value="GAG52113.1"/>
    <property type="molecule type" value="Genomic_DNA"/>
</dbReference>
<evidence type="ECO:0008006" key="2">
    <source>
        <dbReference type="Google" id="ProtNLM"/>
    </source>
</evidence>
<dbReference type="SUPFAM" id="SSF55326">
    <property type="entry name" value="PurM N-terminal domain-like"/>
    <property type="match status" value="1"/>
</dbReference>
<sequence>MGATAQVLRELPSVTDPNLLVGAEHFDDAGVYKLNESTALVMTLDFFPPLVDDPYTFGRV</sequence>
<reference evidence="1" key="1">
    <citation type="journal article" date="2014" name="Front. Microbiol.">
        <title>High frequency of phylogenetically diverse reductive dehalogenase-homologous genes in deep subseafloor sedimentary metagenomes.</title>
        <authorList>
            <person name="Kawai M."/>
            <person name="Futagami T."/>
            <person name="Toyoda A."/>
            <person name="Takaki Y."/>
            <person name="Nishi S."/>
            <person name="Hori S."/>
            <person name="Arai W."/>
            <person name="Tsubouchi T."/>
            <person name="Morono Y."/>
            <person name="Uchiyama I."/>
            <person name="Ito T."/>
            <person name="Fujiyama A."/>
            <person name="Inagaki F."/>
            <person name="Takami H."/>
        </authorList>
    </citation>
    <scope>NUCLEOTIDE SEQUENCE</scope>
    <source>
        <strain evidence="1">Expedition CK06-06</strain>
    </source>
</reference>
<comment type="caution">
    <text evidence="1">The sequence shown here is derived from an EMBL/GenBank/DDBJ whole genome shotgun (WGS) entry which is preliminary data.</text>
</comment>
<evidence type="ECO:0000313" key="1">
    <source>
        <dbReference type="EMBL" id="GAG52113.1"/>
    </source>
</evidence>
<proteinExistence type="predicted"/>
<gene>
    <name evidence="1" type="ORF">S01H1_79402</name>
</gene>
<dbReference type="AlphaFoldDB" id="X0YUV2"/>
<name>X0YUV2_9ZZZZ</name>
<feature type="non-terminal residue" evidence="1">
    <location>
        <position position="60"/>
    </location>
</feature>
<organism evidence="1">
    <name type="scientific">marine sediment metagenome</name>
    <dbReference type="NCBI Taxonomy" id="412755"/>
    <lineage>
        <taxon>unclassified sequences</taxon>
        <taxon>metagenomes</taxon>
        <taxon>ecological metagenomes</taxon>
    </lineage>
</organism>
<dbReference type="InterPro" id="IPR036921">
    <property type="entry name" value="PurM-like_N_sf"/>
</dbReference>